<dbReference type="Proteomes" id="UP000190959">
    <property type="component" value="Unassembled WGS sequence"/>
</dbReference>
<name>A0A1S9N985_CLOBE</name>
<evidence type="ECO:0000313" key="7">
    <source>
        <dbReference type="Proteomes" id="UP000190973"/>
    </source>
</evidence>
<dbReference type="EMBL" id="MWMH01000002">
    <property type="protein sequence ID" value="OOP74106.1"/>
    <property type="molecule type" value="Genomic_DNA"/>
</dbReference>
<dbReference type="PROSITE" id="PS51257">
    <property type="entry name" value="PROKAR_LIPOPROTEIN"/>
    <property type="match status" value="1"/>
</dbReference>
<keyword evidence="1" id="KW-0812">Transmembrane</keyword>
<evidence type="ECO:0000313" key="4">
    <source>
        <dbReference type="EMBL" id="OOM63111.1"/>
    </source>
</evidence>
<dbReference type="Proteomes" id="UP000587880">
    <property type="component" value="Unassembled WGS sequence"/>
</dbReference>
<protein>
    <submittedName>
        <fullName evidence="5">Uncharacterized protein</fullName>
    </submittedName>
</protein>
<gene>
    <name evidence="3" type="ORF">B0H41_002658</name>
    <name evidence="5" type="ORF">CBEIBR21_06295</name>
    <name evidence="4" type="ORF">CLBCK_12160</name>
    <name evidence="2" type="ORF">HF849_12225</name>
</gene>
<reference evidence="4 7" key="1">
    <citation type="submission" date="2016-05" db="EMBL/GenBank/DDBJ databases">
        <title>Microbial solvent formation.</title>
        <authorList>
            <person name="Poehlein A."/>
            <person name="Montoya Solano J.D."/>
            <person name="Flitsch S."/>
            <person name="Krabben P."/>
            <person name="Duerre P."/>
            <person name="Daniel R."/>
        </authorList>
    </citation>
    <scope>NUCLEOTIDE SEQUENCE [LARGE SCALE GENOMIC DNA]</scope>
    <source>
        <strain evidence="4 7">DSM 53</strain>
    </source>
</reference>
<reference evidence="3" key="5">
    <citation type="journal article" date="2022" name="Nat. Biotechnol.">
        <title>Carbon-negative production of acetone and isopropanol by gas fermentation at industrial pilot scale.</title>
        <authorList>
            <person name="Liew F.E."/>
            <person name="Nogle R."/>
            <person name="Abdalla T."/>
            <person name="Rasor B.J."/>
            <person name="Canter C."/>
            <person name="Jensen R.O."/>
            <person name="Wang L."/>
            <person name="Strutz J."/>
            <person name="Chirania P."/>
            <person name="De Tissera S."/>
            <person name="Mueller A.P."/>
            <person name="Ruan Z."/>
            <person name="Gao A."/>
            <person name="Tran L."/>
            <person name="Engle N.L."/>
            <person name="Bromley J.C."/>
            <person name="Daniell J."/>
            <person name="Conrado R."/>
            <person name="Tschaplinski T.J."/>
            <person name="Giannone R.J."/>
            <person name="Hettich R.L."/>
            <person name="Karim A.S."/>
            <person name="Simpson S.D."/>
            <person name="Brown S.D."/>
            <person name="Leang C."/>
            <person name="Jewett M.C."/>
            <person name="Kopke M."/>
        </authorList>
    </citation>
    <scope>NUCLEOTIDE SEQUENCE</scope>
    <source>
        <strain evidence="3">DJ080</strain>
    </source>
</reference>
<dbReference type="EMBL" id="JABAGD010000020">
    <property type="protein sequence ID" value="NMF05491.1"/>
    <property type="molecule type" value="Genomic_DNA"/>
</dbReference>
<proteinExistence type="predicted"/>
<organism evidence="5 6">
    <name type="scientific">Clostridium beijerinckii</name>
    <name type="common">Clostridium MP</name>
    <dbReference type="NCBI Taxonomy" id="1520"/>
    <lineage>
        <taxon>Bacteria</taxon>
        <taxon>Bacillati</taxon>
        <taxon>Bacillota</taxon>
        <taxon>Clostridia</taxon>
        <taxon>Eubacteriales</taxon>
        <taxon>Clostridiaceae</taxon>
        <taxon>Clostridium</taxon>
    </lineage>
</organism>
<feature type="transmembrane region" description="Helical" evidence="1">
    <location>
        <begin position="30"/>
        <end position="49"/>
    </location>
</feature>
<evidence type="ECO:0000313" key="6">
    <source>
        <dbReference type="Proteomes" id="UP000190959"/>
    </source>
</evidence>
<dbReference type="EMBL" id="JABSWW010000001">
    <property type="protein sequence ID" value="NRT88979.1"/>
    <property type="molecule type" value="Genomic_DNA"/>
</dbReference>
<evidence type="ECO:0000256" key="1">
    <source>
        <dbReference type="SAM" id="Phobius"/>
    </source>
</evidence>
<feature type="transmembrane region" description="Helical" evidence="1">
    <location>
        <begin position="56"/>
        <end position="73"/>
    </location>
</feature>
<evidence type="ECO:0000313" key="5">
    <source>
        <dbReference type="EMBL" id="OOP74106.1"/>
    </source>
</evidence>
<evidence type="ECO:0000313" key="2">
    <source>
        <dbReference type="EMBL" id="NMF05491.1"/>
    </source>
</evidence>
<dbReference type="RefSeq" id="WP_077837945.1">
    <property type="nucleotide sequence ID" value="NZ_CP107022.1"/>
</dbReference>
<evidence type="ECO:0000313" key="8">
    <source>
        <dbReference type="Proteomes" id="UP000587880"/>
    </source>
</evidence>
<dbReference type="EMBL" id="LZZI01000016">
    <property type="protein sequence ID" value="OOM63111.1"/>
    <property type="molecule type" value="Genomic_DNA"/>
</dbReference>
<reference evidence="2 8" key="3">
    <citation type="submission" date="2020-04" db="EMBL/GenBank/DDBJ databases">
        <authorList>
            <person name="Hitch T.C.A."/>
            <person name="Wylensek D."/>
            <person name="Clavel T."/>
        </authorList>
    </citation>
    <scope>NUCLEOTIDE SEQUENCE [LARGE SCALE GENOMIC DNA]</scope>
    <source>
        <strain evidence="2 8">WB01_NA02</strain>
    </source>
</reference>
<reference evidence="5 6" key="2">
    <citation type="submission" date="2017-02" db="EMBL/GenBank/DDBJ databases">
        <title>Genome sequence of Clostridium beijerinckii Br21.</title>
        <authorList>
            <person name="Fonseca B.C."/>
            <person name="Guazzaroni M.E."/>
            <person name="Riano-Pachon D.M."/>
            <person name="Reginatto V."/>
        </authorList>
    </citation>
    <scope>NUCLEOTIDE SEQUENCE [LARGE SCALE GENOMIC DNA]</scope>
    <source>
        <strain evidence="5 6">Br21</strain>
    </source>
</reference>
<dbReference type="Proteomes" id="UP001193748">
    <property type="component" value="Unassembled WGS sequence"/>
</dbReference>
<reference evidence="3" key="4">
    <citation type="submission" date="2020-05" db="EMBL/GenBank/DDBJ databases">
        <authorList>
            <person name="Brown S."/>
            <person name="Huntemann M."/>
            <person name="Clum A."/>
            <person name="Spunde A."/>
            <person name="Palaniappan K."/>
            <person name="Ritter S."/>
            <person name="Mikhailova N."/>
            <person name="Chen I.-M."/>
            <person name="Stamatis D."/>
            <person name="Reddy T."/>
            <person name="O'Malley R."/>
            <person name="Daum C."/>
            <person name="Shapiro N."/>
            <person name="Ivanova N."/>
            <person name="Kyrpides N."/>
            <person name="Woyke T."/>
        </authorList>
    </citation>
    <scope>NUCLEOTIDE SEQUENCE</scope>
    <source>
        <strain evidence="3">DJ080</strain>
    </source>
</reference>
<comment type="caution">
    <text evidence="5">The sequence shown here is derived from an EMBL/GenBank/DDBJ whole genome shotgun (WGS) entry which is preliminary data.</text>
</comment>
<sequence>MSRKKNKCCCEKKHHECCCESNNSGLFGGGGSGCTPIIFLLIACGSGLLNCNKSYLIILLFLLCGGCFTDFLGSGNQGSYCC</sequence>
<keyword evidence="1" id="KW-0472">Membrane</keyword>
<keyword evidence="1" id="KW-1133">Transmembrane helix</keyword>
<dbReference type="Proteomes" id="UP000190973">
    <property type="component" value="Unassembled WGS sequence"/>
</dbReference>
<accession>A0A1S9N985</accession>
<dbReference type="AlphaFoldDB" id="A0A1S9N985"/>
<evidence type="ECO:0000313" key="3">
    <source>
        <dbReference type="EMBL" id="NRT88979.1"/>
    </source>
</evidence>